<dbReference type="GO" id="GO:0000209">
    <property type="term" value="P:protein polyubiquitination"/>
    <property type="evidence" value="ECO:0007669"/>
    <property type="project" value="InterPro"/>
</dbReference>
<evidence type="ECO:0000313" key="3">
    <source>
        <dbReference type="EnsemblMetazoa" id="CPIJ008269-PA"/>
    </source>
</evidence>
<protein>
    <recommendedName>
        <fullName evidence="2">Pellino FHA domain-containing protein</fullName>
    </recommendedName>
</protein>
<dbReference type="PANTHER" id="PTHR12098">
    <property type="entry name" value="E3 UBIQUITIN-PROTEIN LIGASE PELLINO-RELATED"/>
    <property type="match status" value="1"/>
</dbReference>
<evidence type="ECO:0000259" key="2">
    <source>
        <dbReference type="Pfam" id="PF04710"/>
    </source>
</evidence>
<dbReference type="AlphaFoldDB" id="A0A1S4JNT3"/>
<dbReference type="VEuPathDB" id="VectorBase:CPIJ008269"/>
<proteinExistence type="predicted"/>
<dbReference type="EnsemblMetazoa" id="CPIJ008269-RA">
    <property type="protein sequence ID" value="CPIJ008269-PA"/>
    <property type="gene ID" value="CPIJ008269"/>
</dbReference>
<evidence type="ECO:0000313" key="4">
    <source>
        <dbReference type="Proteomes" id="UP000002320"/>
    </source>
</evidence>
<evidence type="ECO:0000256" key="1">
    <source>
        <dbReference type="SAM" id="MobiDB-lite"/>
    </source>
</evidence>
<dbReference type="GO" id="GO:0061630">
    <property type="term" value="F:ubiquitin protein ligase activity"/>
    <property type="evidence" value="ECO:0007669"/>
    <property type="project" value="InterPro"/>
</dbReference>
<dbReference type="Proteomes" id="UP000002320">
    <property type="component" value="Unassembled WGS sequence"/>
</dbReference>
<dbReference type="Pfam" id="PF04710">
    <property type="entry name" value="Pellino_FHA"/>
    <property type="match status" value="1"/>
</dbReference>
<feature type="region of interest" description="Disordered" evidence="1">
    <location>
        <begin position="1"/>
        <end position="20"/>
    </location>
</feature>
<feature type="region of interest" description="Disordered" evidence="1">
    <location>
        <begin position="219"/>
        <end position="299"/>
    </location>
</feature>
<dbReference type="GO" id="GO:0008592">
    <property type="term" value="P:regulation of Toll signaling pathway"/>
    <property type="evidence" value="ECO:0007669"/>
    <property type="project" value="InterPro"/>
</dbReference>
<dbReference type="InParanoid" id="A0A1S4JNT3"/>
<name>A0A1S4JNT3_CULQU</name>
<sequence>MVKRTDGTESPIIAEGDADTDKPRVKYGELVILGYNGFLPQGDRGRRRSKFVLCKRGDANGVKRSKHYIVQSPQTSQAILDAKQHSISYTLSRNQAVIVEYKEDPDTDMFQVGRSSESPIDFVVMDTLPGDKKDAKVLQSTISRFACRILVDRTDPTHKARIYAAARLSRNISWGKGHQMAGQRGDRRPHDERRPDHAPEGPVLRRGGRVRPVARNVRRRGRVQPARVPIGPAEGPAGVRRDEHPAGRHADRPVRRDAAVAVRRGVATFADEKGPRKIGRRNQRRTPAVSGGPQYFSNS</sequence>
<reference evidence="3" key="1">
    <citation type="submission" date="2020-05" db="UniProtKB">
        <authorList>
            <consortium name="EnsemblMetazoa"/>
        </authorList>
    </citation>
    <scope>IDENTIFICATION</scope>
    <source>
        <strain evidence="3">JHB</strain>
    </source>
</reference>
<keyword evidence="4" id="KW-1185">Reference proteome</keyword>
<dbReference type="InterPro" id="IPR048334">
    <property type="entry name" value="Pellino_FHA"/>
</dbReference>
<dbReference type="InterPro" id="IPR006800">
    <property type="entry name" value="Pellino_fam"/>
</dbReference>
<organism evidence="3 4">
    <name type="scientific">Culex quinquefasciatus</name>
    <name type="common">Southern house mosquito</name>
    <name type="synonym">Culex pungens</name>
    <dbReference type="NCBI Taxonomy" id="7176"/>
    <lineage>
        <taxon>Eukaryota</taxon>
        <taxon>Metazoa</taxon>
        <taxon>Ecdysozoa</taxon>
        <taxon>Arthropoda</taxon>
        <taxon>Hexapoda</taxon>
        <taxon>Insecta</taxon>
        <taxon>Pterygota</taxon>
        <taxon>Neoptera</taxon>
        <taxon>Endopterygota</taxon>
        <taxon>Diptera</taxon>
        <taxon>Nematocera</taxon>
        <taxon>Culicoidea</taxon>
        <taxon>Culicidae</taxon>
        <taxon>Culicinae</taxon>
        <taxon>Culicini</taxon>
        <taxon>Culex</taxon>
        <taxon>Culex</taxon>
    </lineage>
</organism>
<feature type="compositionally biased region" description="Basic and acidic residues" evidence="1">
    <location>
        <begin position="239"/>
        <end position="258"/>
    </location>
</feature>
<feature type="region of interest" description="Disordered" evidence="1">
    <location>
        <begin position="174"/>
        <end position="207"/>
    </location>
</feature>
<feature type="compositionally biased region" description="Basic and acidic residues" evidence="1">
    <location>
        <begin position="184"/>
        <end position="199"/>
    </location>
</feature>
<feature type="domain" description="Pellino FHA" evidence="2">
    <location>
        <begin position="20"/>
        <end position="176"/>
    </location>
</feature>
<dbReference type="PANTHER" id="PTHR12098:SF2">
    <property type="entry name" value="PROTEIN PELLINO"/>
    <property type="match status" value="1"/>
</dbReference>
<accession>A0A1S4JNT3</accession>